<dbReference type="EMBL" id="FOLO01000006">
    <property type="protein sequence ID" value="SFC21925.1"/>
    <property type="molecule type" value="Genomic_DNA"/>
</dbReference>
<evidence type="ECO:0000256" key="1">
    <source>
        <dbReference type="SAM" id="Phobius"/>
    </source>
</evidence>
<feature type="transmembrane region" description="Helical" evidence="1">
    <location>
        <begin position="12"/>
        <end position="34"/>
    </location>
</feature>
<evidence type="ECO:0000313" key="2">
    <source>
        <dbReference type="EMBL" id="SFC21925.1"/>
    </source>
</evidence>
<reference evidence="2 3" key="1">
    <citation type="submission" date="2016-10" db="EMBL/GenBank/DDBJ databases">
        <authorList>
            <person name="de Groot N.N."/>
        </authorList>
    </citation>
    <scope>NUCLEOTIDE SEQUENCE [LARGE SCALE GENOMIC DNA]</scope>
    <source>
        <strain evidence="2 3">DSM 6059</strain>
    </source>
</reference>
<keyword evidence="1" id="KW-1133">Transmembrane helix</keyword>
<evidence type="ECO:0000313" key="3">
    <source>
        <dbReference type="Proteomes" id="UP000198862"/>
    </source>
</evidence>
<accession>A0A1I1HDY5</accession>
<protein>
    <recommendedName>
        <fullName evidence="4">PH domain-containing protein</fullName>
    </recommendedName>
</protein>
<dbReference type="Proteomes" id="UP000198862">
    <property type="component" value="Unassembled WGS sequence"/>
</dbReference>
<gene>
    <name evidence="2" type="ORF">SAMN02745724_01159</name>
</gene>
<proteinExistence type="predicted"/>
<evidence type="ECO:0008006" key="4">
    <source>
        <dbReference type="Google" id="ProtNLM"/>
    </source>
</evidence>
<feature type="transmembrane region" description="Helical" evidence="1">
    <location>
        <begin position="40"/>
        <end position="59"/>
    </location>
</feature>
<name>A0A1I1HDY5_9GAMM</name>
<sequence>MTQKLIYQHKQFAYIIFVLLGWIASFVILALVLLGPNVPIILFAISLIVIGFIFHGLTIKVSDKDISWGFGPGVLGKKIKLSDIEQVKAVTNSFRHGIGIRITHDGWVYTVHGFSAVALDLKDGTSIRLGTNDQENLLTALNSRLDNN</sequence>
<keyword evidence="1" id="KW-0472">Membrane</keyword>
<organism evidence="2 3">
    <name type="scientific">Pseudoalteromonas denitrificans DSM 6059</name>
    <dbReference type="NCBI Taxonomy" id="1123010"/>
    <lineage>
        <taxon>Bacteria</taxon>
        <taxon>Pseudomonadati</taxon>
        <taxon>Pseudomonadota</taxon>
        <taxon>Gammaproteobacteria</taxon>
        <taxon>Alteromonadales</taxon>
        <taxon>Pseudoalteromonadaceae</taxon>
        <taxon>Pseudoalteromonas</taxon>
    </lineage>
</organism>
<dbReference type="STRING" id="1123010.SAMN02745724_01159"/>
<keyword evidence="3" id="KW-1185">Reference proteome</keyword>
<dbReference type="AlphaFoldDB" id="A0A1I1HDY5"/>
<keyword evidence="1" id="KW-0812">Transmembrane</keyword>